<evidence type="ECO:0000313" key="3">
    <source>
        <dbReference type="RefSeq" id="XP_054836709.1"/>
    </source>
</evidence>
<dbReference type="Proteomes" id="UP001190640">
    <property type="component" value="Chromosome 5"/>
</dbReference>
<evidence type="ECO:0000256" key="1">
    <source>
        <dbReference type="SAM" id="MobiDB-lite"/>
    </source>
</evidence>
<dbReference type="RefSeq" id="XP_054836709.1">
    <property type="nucleotide sequence ID" value="XM_054980734.1"/>
</dbReference>
<gene>
    <name evidence="3" type="primary">LOC129330618</name>
</gene>
<sequence>MPTLLTMAQKQVIVPELTEKSYSAWLQAHLKEEGAAAPLETDPPETGEDEIACWNDQNNKAKNVIVRCLSDKQLVYVKVQKTAKGMLRALQKAYGRHEDHSQVALFMELFSTRLQENGNADAHIETMLNLIDILAAGGRILDEILKIGLFLSSLPKSYSFISPSYGRETNLQDIWGQIRAEYRRRKGYCHQNKHNTDSNYLLREAGPRRAVTKPIDWRKPNPGGRRTAPRCFKRNKPGHLQRQCLNS</sequence>
<dbReference type="AlphaFoldDB" id="A0AA97JGR8"/>
<organism evidence="2 3">
    <name type="scientific">Eublepharis macularius</name>
    <name type="common">Leopard gecko</name>
    <name type="synonym">Cyrtodactylus macularius</name>
    <dbReference type="NCBI Taxonomy" id="481883"/>
    <lineage>
        <taxon>Eukaryota</taxon>
        <taxon>Metazoa</taxon>
        <taxon>Chordata</taxon>
        <taxon>Craniata</taxon>
        <taxon>Vertebrata</taxon>
        <taxon>Euteleostomi</taxon>
        <taxon>Lepidosauria</taxon>
        <taxon>Squamata</taxon>
        <taxon>Bifurcata</taxon>
        <taxon>Gekkota</taxon>
        <taxon>Eublepharidae</taxon>
        <taxon>Eublepharinae</taxon>
        <taxon>Eublepharis</taxon>
    </lineage>
</organism>
<name>A0AA97JGR8_EUBMA</name>
<keyword evidence="2" id="KW-1185">Reference proteome</keyword>
<protein>
    <submittedName>
        <fullName evidence="3">Uncharacterized protein LOC129330618</fullName>
    </submittedName>
</protein>
<proteinExistence type="predicted"/>
<dbReference type="KEGG" id="emc:129330618"/>
<reference evidence="3" key="1">
    <citation type="submission" date="2025-08" db="UniProtKB">
        <authorList>
            <consortium name="RefSeq"/>
        </authorList>
    </citation>
    <scope>IDENTIFICATION</scope>
    <source>
        <tissue evidence="3">Blood</tissue>
    </source>
</reference>
<evidence type="ECO:0000313" key="2">
    <source>
        <dbReference type="Proteomes" id="UP001190640"/>
    </source>
</evidence>
<dbReference type="GeneID" id="129330618"/>
<dbReference type="Pfam" id="PF14223">
    <property type="entry name" value="Retrotran_gag_2"/>
    <property type="match status" value="1"/>
</dbReference>
<feature type="region of interest" description="Disordered" evidence="1">
    <location>
        <begin position="213"/>
        <end position="233"/>
    </location>
</feature>
<accession>A0AA97JGR8</accession>